<gene>
    <name evidence="1" type="primary">89</name>
    <name evidence="1" type="ORF">PBI_AUXILIUM_89</name>
</gene>
<name>A0A3G2KA71_9CAUD</name>
<protein>
    <submittedName>
        <fullName evidence="1">Helix-turn-helix DNA-binding domain protein</fullName>
    </submittedName>
</protein>
<keyword evidence="2" id="KW-1185">Reference proteome</keyword>
<accession>A0A3G2KA71</accession>
<dbReference type="RefSeq" id="YP_010655908.1">
    <property type="nucleotide sequence ID" value="NC_070832.1"/>
</dbReference>
<dbReference type="GO" id="GO:0003677">
    <property type="term" value="F:DNA binding"/>
    <property type="evidence" value="ECO:0007669"/>
    <property type="project" value="UniProtKB-KW"/>
</dbReference>
<keyword evidence="1" id="KW-0238">DNA-binding</keyword>
<proteinExistence type="predicted"/>
<organism evidence="1 2">
    <name type="scientific">Arthrobacter phage Auxilium</name>
    <dbReference type="NCBI Taxonomy" id="2419948"/>
    <lineage>
        <taxon>Viruses</taxon>
        <taxon>Duplodnaviria</taxon>
        <taxon>Heunggongvirae</taxon>
        <taxon>Uroviricota</taxon>
        <taxon>Caudoviricetes</taxon>
        <taxon>Richievirus</taxon>
        <taxon>Richievirus auxilium</taxon>
    </lineage>
</organism>
<evidence type="ECO:0000313" key="1">
    <source>
        <dbReference type="EMBL" id="AYN55864.1"/>
    </source>
</evidence>
<dbReference type="Proteomes" id="UP000266910">
    <property type="component" value="Genome"/>
</dbReference>
<dbReference type="KEGG" id="vg:77931776"/>
<sequence>MSQECTTEDCQNQTHTYLCGQCIRDFQQWIDKVPVLIEELDVTIARLDNVRPANAGWNSGSKPGSAAPLDLDALQLKLNLLSVSPRAEDYANDPYAAGNAWLVADWVTKAELLVSGPEAEVVNHAEIQERIKEANGEPVPPKEAIQYVKDKAKVTVKMTDFKNWVKLGHLRYVLDRVCTDDSSRRIYYPGDLFRVAQQMRERHVKTW</sequence>
<reference evidence="1 2" key="1">
    <citation type="submission" date="2018-09" db="EMBL/GenBank/DDBJ databases">
        <authorList>
            <person name="Rimple P.A."/>
            <person name="Stoner T.H."/>
            <person name="Garlena R.A."/>
            <person name="Russell D.A."/>
            <person name="Pope W.H."/>
            <person name="Jacobs-Sera D."/>
            <person name="Hatfull G.F."/>
        </authorList>
    </citation>
    <scope>NUCLEOTIDE SEQUENCE [LARGE SCALE GENOMIC DNA]</scope>
</reference>
<dbReference type="GeneID" id="77931776"/>
<evidence type="ECO:0000313" key="2">
    <source>
        <dbReference type="Proteomes" id="UP000266910"/>
    </source>
</evidence>
<dbReference type="EMBL" id="MH834598">
    <property type="protein sequence ID" value="AYN55864.1"/>
    <property type="molecule type" value="Genomic_DNA"/>
</dbReference>